<evidence type="ECO:0000313" key="2">
    <source>
        <dbReference type="Proteomes" id="UP000288429"/>
    </source>
</evidence>
<organism evidence="1 2">
    <name type="scientific">Fusarium ambrosium</name>
    <dbReference type="NCBI Taxonomy" id="131363"/>
    <lineage>
        <taxon>Eukaryota</taxon>
        <taxon>Fungi</taxon>
        <taxon>Dikarya</taxon>
        <taxon>Ascomycota</taxon>
        <taxon>Pezizomycotina</taxon>
        <taxon>Sordariomycetes</taxon>
        <taxon>Hypocreomycetidae</taxon>
        <taxon>Hypocreales</taxon>
        <taxon>Nectriaceae</taxon>
        <taxon>Fusarium</taxon>
        <taxon>Fusarium solani species complex</taxon>
    </lineage>
</organism>
<accession>A0A428SBB0</accession>
<keyword evidence="2" id="KW-1185">Reference proteome</keyword>
<dbReference type="AlphaFoldDB" id="A0A428SBB0"/>
<comment type="caution">
    <text evidence="1">The sequence shown here is derived from an EMBL/GenBank/DDBJ whole genome shotgun (WGS) entry which is preliminary data.</text>
</comment>
<name>A0A428SBB0_9HYPO</name>
<proteinExistence type="predicted"/>
<protein>
    <submittedName>
        <fullName evidence="1">Uncharacterized protein</fullName>
    </submittedName>
</protein>
<evidence type="ECO:0000313" key="1">
    <source>
        <dbReference type="EMBL" id="RSL87061.1"/>
    </source>
</evidence>
<reference evidence="1 2" key="1">
    <citation type="submission" date="2017-06" db="EMBL/GenBank/DDBJ databases">
        <title>Cmopartive genomic analysis of Ambrosia Fusariam Clade fungi.</title>
        <authorList>
            <person name="Stajich J.E."/>
            <person name="Carrillo J."/>
            <person name="Kijimoto T."/>
            <person name="Eskalen A."/>
            <person name="O'Donnell K."/>
            <person name="Kasson M."/>
        </authorList>
    </citation>
    <scope>NUCLEOTIDE SEQUENCE [LARGE SCALE GENOMIC DNA]</scope>
    <source>
        <strain evidence="1 2">NRRL 20438</strain>
    </source>
</reference>
<dbReference type="Proteomes" id="UP000288429">
    <property type="component" value="Unassembled WGS sequence"/>
</dbReference>
<dbReference type="EMBL" id="NIZV01000513">
    <property type="protein sequence ID" value="RSL87061.1"/>
    <property type="molecule type" value="Genomic_DNA"/>
</dbReference>
<sequence length="101" mass="10923">MDVSAGGCGATRQLIAGLADITSQRGHLCSSQGRVWNAGTGLKREVGGRYVPTYLPNLPCRAWWVPGGDKRIAPALAWRWSAPVQAAFVYFAWEGTTATRM</sequence>
<gene>
    <name evidence="1" type="ORF">CDV31_016316</name>
</gene>